<dbReference type="PANTHER" id="PTHR44846">
    <property type="entry name" value="MANNOSYL-D-GLYCERATE TRANSPORT/METABOLISM SYSTEM REPRESSOR MNGR-RELATED"/>
    <property type="match status" value="1"/>
</dbReference>
<evidence type="ECO:0000259" key="4">
    <source>
        <dbReference type="PROSITE" id="PS50949"/>
    </source>
</evidence>
<name>A0ABW2P1L8_9ACTN</name>
<evidence type="ECO:0000313" key="6">
    <source>
        <dbReference type="Proteomes" id="UP001596496"/>
    </source>
</evidence>
<keyword evidence="1" id="KW-0805">Transcription regulation</keyword>
<dbReference type="Gene3D" id="1.10.10.10">
    <property type="entry name" value="Winged helix-like DNA-binding domain superfamily/Winged helix DNA-binding domain"/>
    <property type="match status" value="1"/>
</dbReference>
<dbReference type="PANTHER" id="PTHR44846:SF17">
    <property type="entry name" value="GNTR-FAMILY TRANSCRIPTIONAL REGULATOR"/>
    <property type="match status" value="1"/>
</dbReference>
<evidence type="ECO:0000256" key="3">
    <source>
        <dbReference type="ARBA" id="ARBA00023163"/>
    </source>
</evidence>
<evidence type="ECO:0000256" key="1">
    <source>
        <dbReference type="ARBA" id="ARBA00023015"/>
    </source>
</evidence>
<dbReference type="InterPro" id="IPR036390">
    <property type="entry name" value="WH_DNA-bd_sf"/>
</dbReference>
<dbReference type="RefSeq" id="WP_380826192.1">
    <property type="nucleotide sequence ID" value="NZ_JBHTCG010000006.1"/>
</dbReference>
<keyword evidence="3" id="KW-0804">Transcription</keyword>
<dbReference type="Pfam" id="PF00392">
    <property type="entry name" value="GntR"/>
    <property type="match status" value="1"/>
</dbReference>
<keyword evidence="6" id="KW-1185">Reference proteome</keyword>
<reference evidence="6" key="1">
    <citation type="journal article" date="2019" name="Int. J. Syst. Evol. Microbiol.">
        <title>The Global Catalogue of Microorganisms (GCM) 10K type strain sequencing project: providing services to taxonomists for standard genome sequencing and annotation.</title>
        <authorList>
            <consortium name="The Broad Institute Genomics Platform"/>
            <consortium name="The Broad Institute Genome Sequencing Center for Infectious Disease"/>
            <person name="Wu L."/>
            <person name="Ma J."/>
        </authorList>
    </citation>
    <scope>NUCLEOTIDE SEQUENCE [LARGE SCALE GENOMIC DNA]</scope>
    <source>
        <strain evidence="6">CECT 7649</strain>
    </source>
</reference>
<feature type="domain" description="HTH gntR-type" evidence="4">
    <location>
        <begin position="8"/>
        <end position="76"/>
    </location>
</feature>
<dbReference type="InterPro" id="IPR036388">
    <property type="entry name" value="WH-like_DNA-bd_sf"/>
</dbReference>
<protein>
    <submittedName>
        <fullName evidence="5">GntR family transcriptional regulator</fullName>
    </submittedName>
</protein>
<dbReference type="SMART" id="SM00345">
    <property type="entry name" value="HTH_GNTR"/>
    <property type="match status" value="1"/>
</dbReference>
<sequence length="86" mass="9670">MIDRDAPIPPYRQIANALRERIMSGDIPPGRRIPSLVELEAQFEVARDTLRKAVKVLKDEGLVETIQGMGVYVRPRDQWPESGAEG</sequence>
<dbReference type="Proteomes" id="UP001596496">
    <property type="component" value="Unassembled WGS sequence"/>
</dbReference>
<evidence type="ECO:0000313" key="5">
    <source>
        <dbReference type="EMBL" id="MFC7382842.1"/>
    </source>
</evidence>
<comment type="caution">
    <text evidence="5">The sequence shown here is derived from an EMBL/GenBank/DDBJ whole genome shotgun (WGS) entry which is preliminary data.</text>
</comment>
<dbReference type="EMBL" id="JBHTCG010000006">
    <property type="protein sequence ID" value="MFC7382842.1"/>
    <property type="molecule type" value="Genomic_DNA"/>
</dbReference>
<gene>
    <name evidence="5" type="ORF">ACFQSB_11550</name>
</gene>
<accession>A0ABW2P1L8</accession>
<dbReference type="PRINTS" id="PR00035">
    <property type="entry name" value="HTHGNTR"/>
</dbReference>
<keyword evidence="2" id="KW-0238">DNA-binding</keyword>
<dbReference type="PROSITE" id="PS50949">
    <property type="entry name" value="HTH_GNTR"/>
    <property type="match status" value="1"/>
</dbReference>
<dbReference type="InterPro" id="IPR050679">
    <property type="entry name" value="Bact_HTH_transcr_reg"/>
</dbReference>
<dbReference type="CDD" id="cd07377">
    <property type="entry name" value="WHTH_GntR"/>
    <property type="match status" value="1"/>
</dbReference>
<proteinExistence type="predicted"/>
<evidence type="ECO:0000256" key="2">
    <source>
        <dbReference type="ARBA" id="ARBA00023125"/>
    </source>
</evidence>
<dbReference type="SUPFAM" id="SSF46785">
    <property type="entry name" value="Winged helix' DNA-binding domain"/>
    <property type="match status" value="1"/>
</dbReference>
<organism evidence="5 6">
    <name type="scientific">Sphaerisporangium rhizosphaerae</name>
    <dbReference type="NCBI Taxonomy" id="2269375"/>
    <lineage>
        <taxon>Bacteria</taxon>
        <taxon>Bacillati</taxon>
        <taxon>Actinomycetota</taxon>
        <taxon>Actinomycetes</taxon>
        <taxon>Streptosporangiales</taxon>
        <taxon>Streptosporangiaceae</taxon>
        <taxon>Sphaerisporangium</taxon>
    </lineage>
</organism>
<dbReference type="InterPro" id="IPR000524">
    <property type="entry name" value="Tscrpt_reg_HTH_GntR"/>
</dbReference>